<dbReference type="PANTHER" id="PTHR15924">
    <property type="entry name" value="CLE"/>
    <property type="match status" value="1"/>
</dbReference>
<dbReference type="GeneID" id="109470210"/>
<dbReference type="KEGG" id="bbel:109470210"/>
<evidence type="ECO:0000313" key="4">
    <source>
        <dbReference type="RefSeq" id="XP_019624603.1"/>
    </source>
</evidence>
<dbReference type="Pfam" id="PF10036">
    <property type="entry name" value="RLL"/>
    <property type="match status" value="1"/>
</dbReference>
<keyword evidence="3" id="KW-1185">Reference proteome</keyword>
<accession>A0A6P4YJI1</accession>
<dbReference type="InterPro" id="IPR019265">
    <property type="entry name" value="RTRAF"/>
</dbReference>
<name>A0A6P4YJI1_BRABE</name>
<dbReference type="AlphaFoldDB" id="A0A6P4YJI1"/>
<dbReference type="RefSeq" id="XP_019624603.1">
    <property type="nucleotide sequence ID" value="XM_019769044.1"/>
</dbReference>
<comment type="similarity">
    <text evidence="1">Belongs to the RTRAF family.</text>
</comment>
<dbReference type="Proteomes" id="UP000515135">
    <property type="component" value="Unplaced"/>
</dbReference>
<gene>
    <name evidence="4" type="primary">LOC109470210</name>
</gene>
<protein>
    <recommendedName>
        <fullName evidence="2">RNA transcription, translation and transport factor protein</fullName>
    </recommendedName>
</protein>
<dbReference type="OrthoDB" id="514167at2759"/>
<evidence type="ECO:0000256" key="1">
    <source>
        <dbReference type="ARBA" id="ARBA00008602"/>
    </source>
</evidence>
<proteinExistence type="inferred from homology"/>
<sequence length="290" mass="32491">MRKACRSQVLSAVSGSVRCRLQPKGDSGLGSYNFLVFRLSFKTHNMFRRKLAALEYHQPNSFNIADEAQFRNMIVWLEDQKVRHYKIEDRANLRNIQSADWPTAFKQYLEELACPVNHGDKSAVMDWLLGYAVRLEYGDNVEKYRQVKAASVQKTPMPAPSADVLGSIDPSSADFRAGVASLAQLLQIPQHEDQLMLLKAIRKLIQEKLSKEAIAESQNKKTEGVPILLQDLDAGFDTGDPAVNEAAKILRLLHIHELRDLQTKINEAIVSVQAITANPKTDQALGKVGR</sequence>
<evidence type="ECO:0000313" key="3">
    <source>
        <dbReference type="Proteomes" id="UP000515135"/>
    </source>
</evidence>
<evidence type="ECO:0000256" key="2">
    <source>
        <dbReference type="ARBA" id="ARBA00015365"/>
    </source>
</evidence>
<reference evidence="4" key="1">
    <citation type="submission" date="2025-08" db="UniProtKB">
        <authorList>
            <consortium name="RefSeq"/>
        </authorList>
    </citation>
    <scope>IDENTIFICATION</scope>
    <source>
        <tissue evidence="4">Gonad</tissue>
    </source>
</reference>
<organism evidence="3 4">
    <name type="scientific">Branchiostoma belcheri</name>
    <name type="common">Amphioxus</name>
    <dbReference type="NCBI Taxonomy" id="7741"/>
    <lineage>
        <taxon>Eukaryota</taxon>
        <taxon>Metazoa</taxon>
        <taxon>Chordata</taxon>
        <taxon>Cephalochordata</taxon>
        <taxon>Leptocardii</taxon>
        <taxon>Amphioxiformes</taxon>
        <taxon>Branchiostomatidae</taxon>
        <taxon>Branchiostoma</taxon>
    </lineage>
</organism>